<dbReference type="EMBL" id="KV454213">
    <property type="protein sequence ID" value="ODQ57715.1"/>
    <property type="molecule type" value="Genomic_DNA"/>
</dbReference>
<evidence type="ECO:0000313" key="5">
    <source>
        <dbReference type="Proteomes" id="UP000094112"/>
    </source>
</evidence>
<keyword evidence="2" id="KW-1133">Transmembrane helix</keyword>
<dbReference type="GeneID" id="30202412"/>
<gene>
    <name evidence="4" type="ORF">WICANDRAFT_81042</name>
</gene>
<evidence type="ECO:0000313" key="4">
    <source>
        <dbReference type="EMBL" id="ODQ57715.1"/>
    </source>
</evidence>
<reference evidence="4 5" key="1">
    <citation type="journal article" date="2016" name="Proc. Natl. Acad. Sci. U.S.A.">
        <title>Comparative genomics of biotechnologically important yeasts.</title>
        <authorList>
            <person name="Riley R."/>
            <person name="Haridas S."/>
            <person name="Wolfe K.H."/>
            <person name="Lopes M.R."/>
            <person name="Hittinger C.T."/>
            <person name="Goeker M."/>
            <person name="Salamov A.A."/>
            <person name="Wisecaver J.H."/>
            <person name="Long T.M."/>
            <person name="Calvey C.H."/>
            <person name="Aerts A.L."/>
            <person name="Barry K.W."/>
            <person name="Choi C."/>
            <person name="Clum A."/>
            <person name="Coughlan A.Y."/>
            <person name="Deshpande S."/>
            <person name="Douglass A.P."/>
            <person name="Hanson S.J."/>
            <person name="Klenk H.-P."/>
            <person name="LaButti K.M."/>
            <person name="Lapidus A."/>
            <person name="Lindquist E.A."/>
            <person name="Lipzen A.M."/>
            <person name="Meier-Kolthoff J.P."/>
            <person name="Ohm R.A."/>
            <person name="Otillar R.P."/>
            <person name="Pangilinan J.L."/>
            <person name="Peng Y."/>
            <person name="Rokas A."/>
            <person name="Rosa C.A."/>
            <person name="Scheuner C."/>
            <person name="Sibirny A.A."/>
            <person name="Slot J.C."/>
            <person name="Stielow J.B."/>
            <person name="Sun H."/>
            <person name="Kurtzman C.P."/>
            <person name="Blackwell M."/>
            <person name="Grigoriev I.V."/>
            <person name="Jeffries T.W."/>
        </authorList>
    </citation>
    <scope>NUCLEOTIDE SEQUENCE [LARGE SCALE GENOMIC DNA]</scope>
    <source>
        <strain evidence="5">ATCC 58044 / CBS 1984 / NCYC 433 / NRRL Y-366-8</strain>
    </source>
</reference>
<evidence type="ECO:0000256" key="2">
    <source>
        <dbReference type="SAM" id="Phobius"/>
    </source>
</evidence>
<dbReference type="GO" id="GO:0044695">
    <property type="term" value="C:Dsc E3 ubiquitin ligase complex"/>
    <property type="evidence" value="ECO:0007669"/>
    <property type="project" value="InterPro"/>
</dbReference>
<feature type="region of interest" description="Disordered" evidence="1">
    <location>
        <begin position="231"/>
        <end position="274"/>
    </location>
</feature>
<sequence length="274" mass="31239">MDSFPGGFPGLYDSDTGRPNQFDQSSRSSRFERPSPELEAVKKSLKQRKRALKKHMIHNMDSSCYIFIFITYLYDCSLLLLLMRSFVQSIILVLQFSPIVQQVIPKNAGKRSTFHVVIISNILSVILHLTRELPIPDDNGFIYGHHTLQVIGQQQLSNKYYLLLLDILVFYLQLALFTSQYTSKKHKTIRSSLVESEYDGFQGETIALKIPLISALHLPFPSIEELKLEEEELENETNNNNDNEDSLMVGQPAYGSISNNNDNMDDEDGEDSVL</sequence>
<dbReference type="STRING" id="683960.A0A1E3NX99"/>
<evidence type="ECO:0000256" key="1">
    <source>
        <dbReference type="SAM" id="MobiDB-lite"/>
    </source>
</evidence>
<feature type="compositionally biased region" description="Acidic residues" evidence="1">
    <location>
        <begin position="263"/>
        <end position="274"/>
    </location>
</feature>
<dbReference type="RefSeq" id="XP_019036922.1">
    <property type="nucleotide sequence ID" value="XM_019185166.1"/>
</dbReference>
<dbReference type="Pfam" id="PF08508">
    <property type="entry name" value="DUF1746"/>
    <property type="match status" value="1"/>
</dbReference>
<dbReference type="AlphaFoldDB" id="A0A1E3NX99"/>
<dbReference type="PANTHER" id="PTHR39405:SF1">
    <property type="entry name" value="DSC E3 UBIQUITIN LIGASE COMPLEX SUBUNIT 4"/>
    <property type="match status" value="1"/>
</dbReference>
<keyword evidence="5" id="KW-1185">Reference proteome</keyword>
<dbReference type="InterPro" id="IPR013715">
    <property type="entry name" value="DUF1746"/>
</dbReference>
<feature type="region of interest" description="Disordered" evidence="1">
    <location>
        <begin position="1"/>
        <end position="37"/>
    </location>
</feature>
<feature type="transmembrane region" description="Helical" evidence="2">
    <location>
        <begin position="160"/>
        <end position="177"/>
    </location>
</feature>
<organism evidence="4 5">
    <name type="scientific">Wickerhamomyces anomalus (strain ATCC 58044 / CBS 1984 / NCYC 433 / NRRL Y-366-8)</name>
    <name type="common">Yeast</name>
    <name type="synonym">Hansenula anomala</name>
    <dbReference type="NCBI Taxonomy" id="683960"/>
    <lineage>
        <taxon>Eukaryota</taxon>
        <taxon>Fungi</taxon>
        <taxon>Dikarya</taxon>
        <taxon>Ascomycota</taxon>
        <taxon>Saccharomycotina</taxon>
        <taxon>Saccharomycetes</taxon>
        <taxon>Phaffomycetales</taxon>
        <taxon>Wickerhamomycetaceae</taxon>
        <taxon>Wickerhamomyces</taxon>
    </lineage>
</organism>
<accession>A0A1E3NX99</accession>
<evidence type="ECO:0000259" key="3">
    <source>
        <dbReference type="Pfam" id="PF08508"/>
    </source>
</evidence>
<protein>
    <recommendedName>
        <fullName evidence="3">DUF1746 domain-containing protein</fullName>
    </recommendedName>
</protein>
<dbReference type="GO" id="GO:0005783">
    <property type="term" value="C:endoplasmic reticulum"/>
    <property type="evidence" value="ECO:0007669"/>
    <property type="project" value="TreeGrafter"/>
</dbReference>
<name>A0A1E3NX99_WICAA</name>
<dbReference type="PANTHER" id="PTHR39405">
    <property type="entry name" value="DSC E3 UBIQUITIN LIGASE COMPLEX SUBUNIT 4"/>
    <property type="match status" value="1"/>
</dbReference>
<dbReference type="Proteomes" id="UP000094112">
    <property type="component" value="Unassembled WGS sequence"/>
</dbReference>
<keyword evidence="2" id="KW-0472">Membrane</keyword>
<dbReference type="GO" id="GO:0032933">
    <property type="term" value="P:SREBP signaling pathway"/>
    <property type="evidence" value="ECO:0007669"/>
    <property type="project" value="InterPro"/>
</dbReference>
<feature type="domain" description="DUF1746" evidence="3">
    <location>
        <begin position="59"/>
        <end position="174"/>
    </location>
</feature>
<dbReference type="InterPro" id="IPR038967">
    <property type="entry name" value="Dsc4-like"/>
</dbReference>
<proteinExistence type="predicted"/>
<dbReference type="OrthoDB" id="3980810at2759"/>
<keyword evidence="2" id="KW-0812">Transmembrane</keyword>